<dbReference type="GO" id="GO:0003924">
    <property type="term" value="F:GTPase activity"/>
    <property type="evidence" value="ECO:0007669"/>
    <property type="project" value="TreeGrafter"/>
</dbReference>
<evidence type="ECO:0000313" key="1">
    <source>
        <dbReference type="EMBL" id="POG61990.1"/>
    </source>
</evidence>
<reference evidence="1 2" key="2">
    <citation type="journal article" date="2018" name="New Phytol.">
        <title>High intraspecific genome diversity in the model arbuscular mycorrhizal symbiont Rhizophagus irregularis.</title>
        <authorList>
            <person name="Chen E.C.H."/>
            <person name="Morin E."/>
            <person name="Beaudet D."/>
            <person name="Noel J."/>
            <person name="Yildirir G."/>
            <person name="Ndikumana S."/>
            <person name="Charron P."/>
            <person name="St-Onge C."/>
            <person name="Giorgi J."/>
            <person name="Kruger M."/>
            <person name="Marton T."/>
            <person name="Ropars J."/>
            <person name="Grigoriev I.V."/>
            <person name="Hainaut M."/>
            <person name="Henrissat B."/>
            <person name="Roux C."/>
            <person name="Martin F."/>
            <person name="Corradi N."/>
        </authorList>
    </citation>
    <scope>NUCLEOTIDE SEQUENCE [LARGE SCALE GENOMIC DNA]</scope>
    <source>
        <strain evidence="1 2">DAOM 197198</strain>
    </source>
</reference>
<dbReference type="AlphaFoldDB" id="A0A2P4P9C1"/>
<dbReference type="Gene3D" id="3.40.50.300">
    <property type="entry name" value="P-loop containing nucleotide triphosphate hydrolases"/>
    <property type="match status" value="1"/>
</dbReference>
<proteinExistence type="predicted"/>
<dbReference type="GO" id="GO:0045047">
    <property type="term" value="P:protein targeting to ER"/>
    <property type="evidence" value="ECO:0007669"/>
    <property type="project" value="TreeGrafter"/>
</dbReference>
<accession>A0A2P4P9C1</accession>
<dbReference type="PANTHER" id="PTHR43134">
    <property type="entry name" value="SIGNAL RECOGNITION PARTICLE RECEPTOR SUBUNIT ALPHA"/>
    <property type="match status" value="1"/>
</dbReference>
<dbReference type="Proteomes" id="UP000018888">
    <property type="component" value="Unassembled WGS sequence"/>
</dbReference>
<reference evidence="1 2" key="1">
    <citation type="journal article" date="2013" name="Proc. Natl. Acad. Sci. U.S.A.">
        <title>Genome of an arbuscular mycorrhizal fungus provides insight into the oldest plant symbiosis.</title>
        <authorList>
            <person name="Tisserant E."/>
            <person name="Malbreil M."/>
            <person name="Kuo A."/>
            <person name="Kohler A."/>
            <person name="Symeonidi A."/>
            <person name="Balestrini R."/>
            <person name="Charron P."/>
            <person name="Duensing N."/>
            <person name="Frei Dit Frey N."/>
            <person name="Gianinazzi-Pearson V."/>
            <person name="Gilbert L.B."/>
            <person name="Handa Y."/>
            <person name="Herr J.R."/>
            <person name="Hijri M."/>
            <person name="Koul R."/>
            <person name="Kawaguchi M."/>
            <person name="Krajinski F."/>
            <person name="Lammers P.J."/>
            <person name="Masclaux F.G."/>
            <person name="Murat C."/>
            <person name="Morin E."/>
            <person name="Ndikumana S."/>
            <person name="Pagni M."/>
            <person name="Petitpierre D."/>
            <person name="Requena N."/>
            <person name="Rosikiewicz P."/>
            <person name="Riley R."/>
            <person name="Saito K."/>
            <person name="San Clemente H."/>
            <person name="Shapiro H."/>
            <person name="van Tuinen D."/>
            <person name="Becard G."/>
            <person name="Bonfante P."/>
            <person name="Paszkowski U."/>
            <person name="Shachar-Hill Y.Y."/>
            <person name="Tuskan G.A."/>
            <person name="Young P.W."/>
            <person name="Sanders I.R."/>
            <person name="Henrissat B."/>
            <person name="Rensing S.A."/>
            <person name="Grigoriev I.V."/>
            <person name="Corradi N."/>
            <person name="Roux C."/>
            <person name="Martin F."/>
        </authorList>
    </citation>
    <scope>NUCLEOTIDE SEQUENCE [LARGE SCALE GENOMIC DNA]</scope>
    <source>
        <strain evidence="1 2">DAOM 197198</strain>
    </source>
</reference>
<dbReference type="VEuPathDB" id="FungiDB:RhiirFUN_007265"/>
<dbReference type="EMBL" id="AUPC02000318">
    <property type="protein sequence ID" value="POG61990.1"/>
    <property type="molecule type" value="Genomic_DNA"/>
</dbReference>
<name>A0A2P4P9C1_RHIID</name>
<organism evidence="1 2">
    <name type="scientific">Rhizophagus irregularis (strain DAOM 181602 / DAOM 197198 / MUCL 43194)</name>
    <name type="common">Arbuscular mycorrhizal fungus</name>
    <name type="synonym">Glomus intraradices</name>
    <dbReference type="NCBI Taxonomy" id="747089"/>
    <lineage>
        <taxon>Eukaryota</taxon>
        <taxon>Fungi</taxon>
        <taxon>Fungi incertae sedis</taxon>
        <taxon>Mucoromycota</taxon>
        <taxon>Glomeromycotina</taxon>
        <taxon>Glomeromycetes</taxon>
        <taxon>Glomerales</taxon>
        <taxon>Glomeraceae</taxon>
        <taxon>Rhizophagus</taxon>
    </lineage>
</organism>
<comment type="caution">
    <text evidence="1">The sequence shown here is derived from an EMBL/GenBank/DDBJ whole genome shotgun (WGS) entry which is preliminary data.</text>
</comment>
<dbReference type="GO" id="GO:0005789">
    <property type="term" value="C:endoplasmic reticulum membrane"/>
    <property type="evidence" value="ECO:0007669"/>
    <property type="project" value="TreeGrafter"/>
</dbReference>
<dbReference type="InterPro" id="IPR027417">
    <property type="entry name" value="P-loop_NTPase"/>
</dbReference>
<evidence type="ECO:0000313" key="2">
    <source>
        <dbReference type="Proteomes" id="UP000018888"/>
    </source>
</evidence>
<dbReference type="GO" id="GO:0005047">
    <property type="term" value="F:signal recognition particle binding"/>
    <property type="evidence" value="ECO:0007669"/>
    <property type="project" value="TreeGrafter"/>
</dbReference>
<dbReference type="VEuPathDB" id="FungiDB:RhiirFUN_007264"/>
<dbReference type="PANTHER" id="PTHR43134:SF1">
    <property type="entry name" value="SIGNAL RECOGNITION PARTICLE RECEPTOR SUBUNIT ALPHA"/>
    <property type="match status" value="1"/>
</dbReference>
<sequence>MSLKRILTSKTSVYLLRDIVQAQSDSRPYTIYFIGVTLNVRNQFMEDDDNPRTIQPTSKSEGCTGLSKCWRDYIWEIPIKDFLAASDETCFCLLQNGLKIPIAACNTFKSGAIEQLRVYVALGQNSNVDADMEKMLLG</sequence>
<protein>
    <submittedName>
        <fullName evidence="1">Uncharacterized protein</fullName>
    </submittedName>
</protein>
<gene>
    <name evidence="1" type="ORF">GLOIN_2v1785908</name>
</gene>
<keyword evidence="2" id="KW-1185">Reference proteome</keyword>